<dbReference type="NCBIfam" id="TIGR03083">
    <property type="entry name" value="maleylpyruvate isomerase family mycothiol-dependent enzyme"/>
    <property type="match status" value="1"/>
</dbReference>
<evidence type="ECO:0000313" key="1">
    <source>
        <dbReference type="EMBL" id="GAA5196685.1"/>
    </source>
</evidence>
<dbReference type="Proteomes" id="UP001501570">
    <property type="component" value="Unassembled WGS sequence"/>
</dbReference>
<organism evidence="1 2">
    <name type="scientific">Rugosimonospora acidiphila</name>
    <dbReference type="NCBI Taxonomy" id="556531"/>
    <lineage>
        <taxon>Bacteria</taxon>
        <taxon>Bacillati</taxon>
        <taxon>Actinomycetota</taxon>
        <taxon>Actinomycetes</taxon>
        <taxon>Micromonosporales</taxon>
        <taxon>Micromonosporaceae</taxon>
        <taxon>Rugosimonospora</taxon>
    </lineage>
</organism>
<dbReference type="InterPro" id="IPR034660">
    <property type="entry name" value="DinB/YfiT-like"/>
</dbReference>
<dbReference type="SUPFAM" id="SSF109854">
    <property type="entry name" value="DinB/YfiT-like putative metalloenzymes"/>
    <property type="match status" value="1"/>
</dbReference>
<proteinExistence type="predicted"/>
<keyword evidence="2" id="KW-1185">Reference proteome</keyword>
<name>A0ABP9SKP2_9ACTN</name>
<accession>A0ABP9SKP2</accession>
<comment type="caution">
    <text evidence="1">The sequence shown here is derived from an EMBL/GenBank/DDBJ whole genome shotgun (WGS) entry which is preliminary data.</text>
</comment>
<reference evidence="2" key="1">
    <citation type="journal article" date="2019" name="Int. J. Syst. Evol. Microbiol.">
        <title>The Global Catalogue of Microorganisms (GCM) 10K type strain sequencing project: providing services to taxonomists for standard genome sequencing and annotation.</title>
        <authorList>
            <consortium name="The Broad Institute Genomics Platform"/>
            <consortium name="The Broad Institute Genome Sequencing Center for Infectious Disease"/>
            <person name="Wu L."/>
            <person name="Ma J."/>
        </authorList>
    </citation>
    <scope>NUCLEOTIDE SEQUENCE [LARGE SCALE GENOMIC DNA]</scope>
    <source>
        <strain evidence="2">JCM 18304</strain>
    </source>
</reference>
<gene>
    <name evidence="1" type="ORF">GCM10023322_66240</name>
</gene>
<evidence type="ECO:0000313" key="2">
    <source>
        <dbReference type="Proteomes" id="UP001501570"/>
    </source>
</evidence>
<dbReference type="EMBL" id="BAABJQ010000027">
    <property type="protein sequence ID" value="GAA5196685.1"/>
    <property type="molecule type" value="Genomic_DNA"/>
</dbReference>
<dbReference type="InterPro" id="IPR017519">
    <property type="entry name" value="CHP03085"/>
</dbReference>
<dbReference type="InterPro" id="IPR017517">
    <property type="entry name" value="Maleyloyr_isom"/>
</dbReference>
<sequence>MAQSGSPLAKLDGVAPPNYARIERESLCDLLADLGPDQPTLCTGWQTKDLAAHLIVRERRPDAAAGIMLRPLAGHLARVQAAVAARPFDQLVDEVRRPPRWSPLSSIDALDRAANTLEFFIHQEDVRRAQPDWQPRALPRPLSQALWKAIPGLGRRAVRGFPASVLVVAAGYGQVQTGAGQQLWLTGDPGELVMFLSGRQAASRAEVTGPEELAARLREAKLGI</sequence>
<dbReference type="NCBIfam" id="TIGR03085">
    <property type="entry name" value="TIGR03085 family metal-binding protein"/>
    <property type="match status" value="1"/>
</dbReference>
<protein>
    <submittedName>
        <fullName evidence="1">TIGR03085 family metal-binding protein</fullName>
    </submittedName>
</protein>